<dbReference type="AlphaFoldDB" id="A0A8J6H8G6"/>
<accession>A0A8J6H8G6</accession>
<evidence type="ECO:0000313" key="3">
    <source>
        <dbReference type="EMBL" id="KAH0809656.1"/>
    </source>
</evidence>
<dbReference type="EMBL" id="JABDTM020028000">
    <property type="protein sequence ID" value="KAH0809656.1"/>
    <property type="molecule type" value="Genomic_DNA"/>
</dbReference>
<keyword evidence="4" id="KW-1185">Reference proteome</keyword>
<comment type="caution">
    <text evidence="3">The sequence shown here is derived from an EMBL/GenBank/DDBJ whole genome shotgun (WGS) entry which is preliminary data.</text>
</comment>
<reference evidence="3" key="2">
    <citation type="submission" date="2021-08" db="EMBL/GenBank/DDBJ databases">
        <authorList>
            <person name="Eriksson T."/>
        </authorList>
    </citation>
    <scope>NUCLEOTIDE SEQUENCE</scope>
    <source>
        <strain evidence="3">Stoneville</strain>
        <tissue evidence="3">Whole head</tissue>
    </source>
</reference>
<feature type="signal peptide" evidence="2">
    <location>
        <begin position="1"/>
        <end position="21"/>
    </location>
</feature>
<proteinExistence type="predicted"/>
<feature type="region of interest" description="Disordered" evidence="1">
    <location>
        <begin position="86"/>
        <end position="142"/>
    </location>
</feature>
<organism evidence="3 4">
    <name type="scientific">Tenebrio molitor</name>
    <name type="common">Yellow mealworm beetle</name>
    <dbReference type="NCBI Taxonomy" id="7067"/>
    <lineage>
        <taxon>Eukaryota</taxon>
        <taxon>Metazoa</taxon>
        <taxon>Ecdysozoa</taxon>
        <taxon>Arthropoda</taxon>
        <taxon>Hexapoda</taxon>
        <taxon>Insecta</taxon>
        <taxon>Pterygota</taxon>
        <taxon>Neoptera</taxon>
        <taxon>Endopterygota</taxon>
        <taxon>Coleoptera</taxon>
        <taxon>Polyphaga</taxon>
        <taxon>Cucujiformia</taxon>
        <taxon>Tenebrionidae</taxon>
        <taxon>Tenebrio</taxon>
    </lineage>
</organism>
<feature type="chain" id="PRO_5035245334" evidence="2">
    <location>
        <begin position="22"/>
        <end position="250"/>
    </location>
</feature>
<gene>
    <name evidence="3" type="ORF">GEV33_013133</name>
</gene>
<evidence type="ECO:0000256" key="1">
    <source>
        <dbReference type="SAM" id="MobiDB-lite"/>
    </source>
</evidence>
<keyword evidence="2" id="KW-0732">Signal</keyword>
<evidence type="ECO:0000256" key="2">
    <source>
        <dbReference type="SAM" id="SignalP"/>
    </source>
</evidence>
<sequence length="250" mass="27990">MRQSQQLVIIIIIELKEAAAASTGGGHTDPDATCRESAESFLVMSVEMGPRDPCPQGSGTLRFKSGASHLKIIDDGEWKRRVSWGGVERRPRGSRRPSTNLFGFRGNNSAPVTENNDPGRVEARSGASALNKSRTAGTSPVPPVMRRATIAARLPQKTVTLNHPSTEYYVLFIRRIRFRRGNTVANAGGFPEGSRQIERKIFLKRMGPWEFWYPRRFSTETEFGVPKEPSNMDLFRILGCKFPERSVPNW</sequence>
<evidence type="ECO:0000313" key="4">
    <source>
        <dbReference type="Proteomes" id="UP000719412"/>
    </source>
</evidence>
<feature type="compositionally biased region" description="Polar residues" evidence="1">
    <location>
        <begin position="128"/>
        <end position="138"/>
    </location>
</feature>
<dbReference type="Proteomes" id="UP000719412">
    <property type="component" value="Unassembled WGS sequence"/>
</dbReference>
<name>A0A8J6H8G6_TENMO</name>
<feature type="compositionally biased region" description="Polar residues" evidence="1">
    <location>
        <begin position="96"/>
        <end position="116"/>
    </location>
</feature>
<protein>
    <submittedName>
        <fullName evidence="3">Uncharacterized protein</fullName>
    </submittedName>
</protein>
<reference evidence="3" key="1">
    <citation type="journal article" date="2020" name="J Insects Food Feed">
        <title>The yellow mealworm (Tenebrio molitor) genome: a resource for the emerging insects as food and feed industry.</title>
        <authorList>
            <person name="Eriksson T."/>
            <person name="Andere A."/>
            <person name="Kelstrup H."/>
            <person name="Emery V."/>
            <person name="Picard C."/>
        </authorList>
    </citation>
    <scope>NUCLEOTIDE SEQUENCE</scope>
    <source>
        <strain evidence="3">Stoneville</strain>
        <tissue evidence="3">Whole head</tissue>
    </source>
</reference>